<gene>
    <name evidence="9" type="ORF">RQP53_13670</name>
</gene>
<feature type="domain" description="Peptidase M16 N-terminal" evidence="7">
    <location>
        <begin position="42"/>
        <end position="159"/>
    </location>
</feature>
<sequence>MRSPTLMLLLGSLTLCLSAWAAPPDHWSVPVQRKTLSNGLTVLISEDHSSPTFGLSLVYKVGMRLEPEGRTGFAHLFEHLMFQGTPKSPKGVFNQVITAGGGQNNGSTRADFTNYIETAPITSLEAILWLEADRMRALDFNAQNLKNQQDVVKEEIRINVKNKPYGAVMWLDIAGLAFDRWANQHDGYGSFADLEHATLDDVRAFHRDFYGPNNAVLAIAGDLSAAQGFALAEKYFGSVPRRPRPAASRFDEPLNSGERRLTQTDALAQVPALTLGWKMPARGSKDQAAMTVLAELLAGGEASRLHQALVKRHGLALKLDSGIGITGPWEYDGPTLLTVFALYKPSSNADALLAVVDEEIATIVKSGADPATLARLKTSLLASWYDGLDGFMNRADMLAKLQTLWGDARVVNQIPGWIAAVSSADLQRVAARYLGSANRVLIDRQPASAAASAAPAATPSGETAKEH</sequence>
<evidence type="ECO:0000256" key="3">
    <source>
        <dbReference type="ARBA" id="ARBA00022801"/>
    </source>
</evidence>
<keyword evidence="5" id="KW-0482">Metalloprotease</keyword>
<dbReference type="Proteomes" id="UP001246372">
    <property type="component" value="Unassembled WGS sequence"/>
</dbReference>
<protein>
    <submittedName>
        <fullName evidence="9">Pitrilysin family protein</fullName>
    </submittedName>
</protein>
<dbReference type="InterPro" id="IPR011249">
    <property type="entry name" value="Metalloenz_LuxS/M16"/>
</dbReference>
<proteinExistence type="inferred from homology"/>
<feature type="chain" id="PRO_5045411097" evidence="6">
    <location>
        <begin position="22"/>
        <end position="467"/>
    </location>
</feature>
<feature type="domain" description="Peptidase M16 C-terminal" evidence="8">
    <location>
        <begin position="197"/>
        <end position="380"/>
    </location>
</feature>
<evidence type="ECO:0000256" key="2">
    <source>
        <dbReference type="ARBA" id="ARBA00022670"/>
    </source>
</evidence>
<keyword evidence="2" id="KW-0645">Protease</keyword>
<evidence type="ECO:0000256" key="5">
    <source>
        <dbReference type="ARBA" id="ARBA00023049"/>
    </source>
</evidence>
<dbReference type="EMBL" id="JAVXZY010000005">
    <property type="protein sequence ID" value="MDT9000317.1"/>
    <property type="molecule type" value="Genomic_DNA"/>
</dbReference>
<dbReference type="PANTHER" id="PTHR43690:SF17">
    <property type="entry name" value="PROTEIN YHJJ"/>
    <property type="match status" value="1"/>
</dbReference>
<keyword evidence="4" id="KW-0862">Zinc</keyword>
<dbReference type="Pfam" id="PF00675">
    <property type="entry name" value="Peptidase_M16"/>
    <property type="match status" value="1"/>
</dbReference>
<evidence type="ECO:0000256" key="4">
    <source>
        <dbReference type="ARBA" id="ARBA00022833"/>
    </source>
</evidence>
<evidence type="ECO:0000259" key="7">
    <source>
        <dbReference type="Pfam" id="PF00675"/>
    </source>
</evidence>
<dbReference type="InterPro" id="IPR007863">
    <property type="entry name" value="Peptidase_M16_C"/>
</dbReference>
<dbReference type="PANTHER" id="PTHR43690">
    <property type="entry name" value="NARDILYSIN"/>
    <property type="match status" value="1"/>
</dbReference>
<evidence type="ECO:0000256" key="6">
    <source>
        <dbReference type="SAM" id="SignalP"/>
    </source>
</evidence>
<keyword evidence="10" id="KW-1185">Reference proteome</keyword>
<accession>A0ABU3PCM4</accession>
<comment type="similarity">
    <text evidence="1">Belongs to the peptidase M16 family.</text>
</comment>
<organism evidence="9 10">
    <name type="scientific">Roseateles aquae</name>
    <dbReference type="NCBI Taxonomy" id="3077235"/>
    <lineage>
        <taxon>Bacteria</taxon>
        <taxon>Pseudomonadati</taxon>
        <taxon>Pseudomonadota</taxon>
        <taxon>Betaproteobacteria</taxon>
        <taxon>Burkholderiales</taxon>
        <taxon>Sphaerotilaceae</taxon>
        <taxon>Roseateles</taxon>
    </lineage>
</organism>
<name>A0ABU3PCM4_9BURK</name>
<evidence type="ECO:0000313" key="10">
    <source>
        <dbReference type="Proteomes" id="UP001246372"/>
    </source>
</evidence>
<feature type="signal peptide" evidence="6">
    <location>
        <begin position="1"/>
        <end position="21"/>
    </location>
</feature>
<dbReference type="InterPro" id="IPR011765">
    <property type="entry name" value="Pept_M16_N"/>
</dbReference>
<dbReference type="SUPFAM" id="SSF63411">
    <property type="entry name" value="LuxS/MPP-like metallohydrolase"/>
    <property type="match status" value="2"/>
</dbReference>
<reference evidence="9" key="1">
    <citation type="submission" date="2023-09" db="EMBL/GenBank/DDBJ databases">
        <title>Paucibacter sp. APW11 Genome sequencing and assembly.</title>
        <authorList>
            <person name="Kim I."/>
        </authorList>
    </citation>
    <scope>NUCLEOTIDE SEQUENCE</scope>
    <source>
        <strain evidence="9">APW11</strain>
    </source>
</reference>
<evidence type="ECO:0000256" key="1">
    <source>
        <dbReference type="ARBA" id="ARBA00007261"/>
    </source>
</evidence>
<dbReference type="Pfam" id="PF05193">
    <property type="entry name" value="Peptidase_M16_C"/>
    <property type="match status" value="1"/>
</dbReference>
<evidence type="ECO:0000259" key="8">
    <source>
        <dbReference type="Pfam" id="PF05193"/>
    </source>
</evidence>
<keyword evidence="3" id="KW-0378">Hydrolase</keyword>
<comment type="caution">
    <text evidence="9">The sequence shown here is derived from an EMBL/GenBank/DDBJ whole genome shotgun (WGS) entry which is preliminary data.</text>
</comment>
<dbReference type="InterPro" id="IPR050626">
    <property type="entry name" value="Peptidase_M16"/>
</dbReference>
<dbReference type="RefSeq" id="WP_315650883.1">
    <property type="nucleotide sequence ID" value="NZ_JAVXZY010000005.1"/>
</dbReference>
<dbReference type="Gene3D" id="3.30.830.10">
    <property type="entry name" value="Metalloenzyme, LuxS/M16 peptidase-like"/>
    <property type="match status" value="2"/>
</dbReference>
<evidence type="ECO:0000313" key="9">
    <source>
        <dbReference type="EMBL" id="MDT9000317.1"/>
    </source>
</evidence>
<keyword evidence="6" id="KW-0732">Signal</keyword>